<feature type="compositionally biased region" description="Basic residues" evidence="7">
    <location>
        <begin position="909"/>
        <end position="918"/>
    </location>
</feature>
<feature type="compositionally biased region" description="Acidic residues" evidence="7">
    <location>
        <begin position="451"/>
        <end position="462"/>
    </location>
</feature>
<evidence type="ECO:0000256" key="1">
    <source>
        <dbReference type="ARBA" id="ARBA00004141"/>
    </source>
</evidence>
<keyword evidence="3 8" id="KW-1133">Transmembrane helix</keyword>
<keyword evidence="5" id="KW-0040">ANK repeat</keyword>
<protein>
    <recommendedName>
        <fullName evidence="11">Ankyrin repeat protein</fullName>
    </recommendedName>
</protein>
<feature type="coiled-coil region" evidence="6">
    <location>
        <begin position="688"/>
        <end position="715"/>
    </location>
</feature>
<dbReference type="InterPro" id="IPR002110">
    <property type="entry name" value="Ankyrin_rpt"/>
</dbReference>
<dbReference type="PANTHER" id="PTHR47685">
    <property type="entry name" value="MAGNESIUM TRANSPORT PROTEIN CORA"/>
    <property type="match status" value="1"/>
</dbReference>
<feature type="compositionally biased region" description="Basic and acidic residues" evidence="7">
    <location>
        <begin position="198"/>
        <end position="207"/>
    </location>
</feature>
<dbReference type="AlphaFoldDB" id="A0A9P9AMY2"/>
<dbReference type="PANTHER" id="PTHR47685:SF1">
    <property type="entry name" value="MAGNESIUM TRANSPORT PROTEIN CORA"/>
    <property type="match status" value="1"/>
</dbReference>
<dbReference type="GO" id="GO:0046873">
    <property type="term" value="F:metal ion transmembrane transporter activity"/>
    <property type="evidence" value="ECO:0007669"/>
    <property type="project" value="InterPro"/>
</dbReference>
<dbReference type="Pfam" id="PF01544">
    <property type="entry name" value="CorA"/>
    <property type="match status" value="1"/>
</dbReference>
<evidence type="ECO:0000256" key="7">
    <source>
        <dbReference type="SAM" id="MobiDB-lite"/>
    </source>
</evidence>
<comment type="subcellular location">
    <subcellularLocation>
        <location evidence="1">Membrane</location>
        <topology evidence="1">Multi-pass membrane protein</topology>
    </subcellularLocation>
</comment>
<dbReference type="GO" id="GO:0016020">
    <property type="term" value="C:membrane"/>
    <property type="evidence" value="ECO:0007669"/>
    <property type="project" value="UniProtKB-SubCell"/>
</dbReference>
<dbReference type="SUPFAM" id="SSF144083">
    <property type="entry name" value="Magnesium transport protein CorA, transmembrane region"/>
    <property type="match status" value="1"/>
</dbReference>
<keyword evidence="4 8" id="KW-0472">Membrane</keyword>
<keyword evidence="6" id="KW-0175">Coiled coil</keyword>
<dbReference type="Gene3D" id="1.25.40.20">
    <property type="entry name" value="Ankyrin repeat-containing domain"/>
    <property type="match status" value="1"/>
</dbReference>
<feature type="compositionally biased region" description="Basic and acidic residues" evidence="7">
    <location>
        <begin position="919"/>
        <end position="928"/>
    </location>
</feature>
<proteinExistence type="predicted"/>
<dbReference type="InterPro" id="IPR045863">
    <property type="entry name" value="CorA_TM1_TM2"/>
</dbReference>
<feature type="compositionally biased region" description="Basic and acidic residues" evidence="7">
    <location>
        <begin position="390"/>
        <end position="430"/>
    </location>
</feature>
<feature type="transmembrane region" description="Helical" evidence="8">
    <location>
        <begin position="799"/>
        <end position="819"/>
    </location>
</feature>
<dbReference type="InterPro" id="IPR036770">
    <property type="entry name" value="Ankyrin_rpt-contain_sf"/>
</dbReference>
<accession>A0A9P9AMY2</accession>
<feature type="repeat" description="ANK" evidence="5">
    <location>
        <begin position="29"/>
        <end position="61"/>
    </location>
</feature>
<dbReference type="PROSITE" id="PS50088">
    <property type="entry name" value="ANK_REPEAT"/>
    <property type="match status" value="1"/>
</dbReference>
<dbReference type="InterPro" id="IPR050829">
    <property type="entry name" value="CorA_MIT"/>
</dbReference>
<organism evidence="9 10">
    <name type="scientific">Thelonectria olida</name>
    <dbReference type="NCBI Taxonomy" id="1576542"/>
    <lineage>
        <taxon>Eukaryota</taxon>
        <taxon>Fungi</taxon>
        <taxon>Dikarya</taxon>
        <taxon>Ascomycota</taxon>
        <taxon>Pezizomycotina</taxon>
        <taxon>Sordariomycetes</taxon>
        <taxon>Hypocreomycetidae</taxon>
        <taxon>Hypocreales</taxon>
        <taxon>Nectriaceae</taxon>
        <taxon>Thelonectria</taxon>
    </lineage>
</organism>
<gene>
    <name evidence="9" type="ORF">B0T10DRAFT_519632</name>
</gene>
<feature type="region of interest" description="Disordered" evidence="7">
    <location>
        <begin position="182"/>
        <end position="207"/>
    </location>
</feature>
<evidence type="ECO:0000256" key="6">
    <source>
        <dbReference type="SAM" id="Coils"/>
    </source>
</evidence>
<sequence>MAVFRSGRHAAVVKLLLAHKADPGAKTKEQLTALHLAAMCGDRSRIDLILEHMSDRDVAAQTTDGSTALDLAFNGDNPAMALESLLKSAKLVTVVFGSAKAQEDALLWAAGSSATHEVVRLLLSKNSDTTKPAASKDWNAIQWAVYKQLPEVLWKLIASSPRTTIDSDGTLLSALEVMKKPAQKSETTQAAHTAEPSLEEKLENSAKKSTQDRIIGILKDPPTALSYRNQKRYDLPSFENKNGLSNLMQDFKASVVQFLETGTHSGSISRTRTVQDVIYDLGPKKIRLDAMADLRRNSGKVFSREDTANASNDGMSNLPQKRFINMEPDLTWVHLPSTNMVWMNDLLRRIMKDEGCNEEQFHEVNSFFRDSWVEIPDSTSASRTMRPRYVMRDPDTDDTGEGKKRTNKGYEGEDRWQRTRSTERPDRGHKGELAVYMPYLSFSIQRREPGNIDDEDSEDEDYMGTVNRKQPTPQEKERLIKVMKSHTELLESYQGHPIHGSSTLDEWYYHFGVDHDSVLDRDSRNMSQVATRCLSGSASVKGLEFWPLIRVNQLWIWTIANKWVITACPDSLDGSATTLVSEVLNHLDKQTEAGGIRDQPRTPTDMARFIVDHCVSSYERKPTAKKDICDELHSSVSIRQIFSKSINSLGRDETNLFKQFRKEIKKRQNRIQGQSNNEEKGPRIDEKIREAIIKAQKLSSHIKDIRDELNILKATAKYQKPIQDALSGDRAMQAGLTASYIVNDIEEMDNVADRLQSAVNTTLSLQQSEIANYQATIANSQAELSVQQGLEGMKQGRTLMVFTVITILFLPMSFLSSMFALDVASFQQAPWWAFVVIFVVSLVIFLPLAAYSIYSERFHEFWASQFGARGDGKTTDETKKHGSIGSLTLVQPSMDEPGSGQTGLEVAVNKRKPSRRWHHVEEGRGLSA</sequence>
<feature type="region of interest" description="Disordered" evidence="7">
    <location>
        <begin position="888"/>
        <end position="928"/>
    </location>
</feature>
<evidence type="ECO:0000256" key="5">
    <source>
        <dbReference type="PROSITE-ProRule" id="PRU00023"/>
    </source>
</evidence>
<evidence type="ECO:0000313" key="10">
    <source>
        <dbReference type="Proteomes" id="UP000777438"/>
    </source>
</evidence>
<dbReference type="Gene3D" id="1.20.58.340">
    <property type="entry name" value="Magnesium transport protein CorA, transmembrane region"/>
    <property type="match status" value="1"/>
</dbReference>
<dbReference type="SUPFAM" id="SSF48403">
    <property type="entry name" value="Ankyrin repeat"/>
    <property type="match status" value="1"/>
</dbReference>
<keyword evidence="10" id="KW-1185">Reference proteome</keyword>
<evidence type="ECO:0000256" key="8">
    <source>
        <dbReference type="SAM" id="Phobius"/>
    </source>
</evidence>
<dbReference type="EMBL" id="JAGPYM010000027">
    <property type="protein sequence ID" value="KAH6880036.1"/>
    <property type="molecule type" value="Genomic_DNA"/>
</dbReference>
<dbReference type="Pfam" id="PF12796">
    <property type="entry name" value="Ank_2"/>
    <property type="match status" value="1"/>
</dbReference>
<reference evidence="9 10" key="1">
    <citation type="journal article" date="2021" name="Nat. Commun.">
        <title>Genetic determinants of endophytism in the Arabidopsis root mycobiome.</title>
        <authorList>
            <person name="Mesny F."/>
            <person name="Miyauchi S."/>
            <person name="Thiergart T."/>
            <person name="Pickel B."/>
            <person name="Atanasova L."/>
            <person name="Karlsson M."/>
            <person name="Huettel B."/>
            <person name="Barry K.W."/>
            <person name="Haridas S."/>
            <person name="Chen C."/>
            <person name="Bauer D."/>
            <person name="Andreopoulos W."/>
            <person name="Pangilinan J."/>
            <person name="LaButti K."/>
            <person name="Riley R."/>
            <person name="Lipzen A."/>
            <person name="Clum A."/>
            <person name="Drula E."/>
            <person name="Henrissat B."/>
            <person name="Kohler A."/>
            <person name="Grigoriev I.V."/>
            <person name="Martin F.M."/>
            <person name="Hacquard S."/>
        </authorList>
    </citation>
    <scope>NUCLEOTIDE SEQUENCE [LARGE SCALE GENOMIC DNA]</scope>
    <source>
        <strain evidence="9 10">MPI-CAGE-CH-0241</strain>
    </source>
</reference>
<dbReference type="Proteomes" id="UP000777438">
    <property type="component" value="Unassembled WGS sequence"/>
</dbReference>
<comment type="caution">
    <text evidence="9">The sequence shown here is derived from an EMBL/GenBank/DDBJ whole genome shotgun (WGS) entry which is preliminary data.</text>
</comment>
<dbReference type="OrthoDB" id="341259at2759"/>
<evidence type="ECO:0000256" key="2">
    <source>
        <dbReference type="ARBA" id="ARBA00022692"/>
    </source>
</evidence>
<name>A0A9P9AMY2_9HYPO</name>
<dbReference type="InterPro" id="IPR002523">
    <property type="entry name" value="MgTranspt_CorA/ZnTranspt_ZntB"/>
</dbReference>
<evidence type="ECO:0000256" key="3">
    <source>
        <dbReference type="ARBA" id="ARBA00022989"/>
    </source>
</evidence>
<evidence type="ECO:0000313" key="9">
    <source>
        <dbReference type="EMBL" id="KAH6880036.1"/>
    </source>
</evidence>
<evidence type="ECO:0008006" key="11">
    <source>
        <dbReference type="Google" id="ProtNLM"/>
    </source>
</evidence>
<feature type="region of interest" description="Disordered" evidence="7">
    <location>
        <begin position="379"/>
        <end position="430"/>
    </location>
</feature>
<feature type="region of interest" description="Disordered" evidence="7">
    <location>
        <begin position="446"/>
        <end position="473"/>
    </location>
</feature>
<evidence type="ECO:0000256" key="4">
    <source>
        <dbReference type="ARBA" id="ARBA00023136"/>
    </source>
</evidence>
<keyword evidence="2 8" id="KW-0812">Transmembrane</keyword>
<feature type="transmembrane region" description="Helical" evidence="8">
    <location>
        <begin position="831"/>
        <end position="854"/>
    </location>
</feature>
<dbReference type="SMART" id="SM00248">
    <property type="entry name" value="ANK"/>
    <property type="match status" value="4"/>
</dbReference>